<name>A0A1G2PWN4_9BACT</name>
<accession>A0A1G2PWN4</accession>
<comment type="caution">
    <text evidence="3">The sequence shown here is derived from an EMBL/GenBank/DDBJ whole genome shotgun (WGS) entry which is preliminary data.</text>
</comment>
<gene>
    <name evidence="3" type="ORF">A3A97_01145</name>
</gene>
<organism evidence="3 4">
    <name type="scientific">Candidatus Terrybacteria bacterium RIFCSPLOWO2_01_FULL_40_23</name>
    <dbReference type="NCBI Taxonomy" id="1802366"/>
    <lineage>
        <taxon>Bacteria</taxon>
        <taxon>Candidatus Terryibacteriota</taxon>
    </lineage>
</organism>
<keyword evidence="1" id="KW-1133">Transmembrane helix</keyword>
<keyword evidence="1" id="KW-0472">Membrane</keyword>
<feature type="chain" id="PRO_5009583938" evidence="2">
    <location>
        <begin position="24"/>
        <end position="195"/>
    </location>
</feature>
<evidence type="ECO:0000313" key="3">
    <source>
        <dbReference type="EMBL" id="OHA52730.1"/>
    </source>
</evidence>
<reference evidence="3 4" key="1">
    <citation type="journal article" date="2016" name="Nat. Commun.">
        <title>Thousands of microbial genomes shed light on interconnected biogeochemical processes in an aquifer system.</title>
        <authorList>
            <person name="Anantharaman K."/>
            <person name="Brown C.T."/>
            <person name="Hug L.A."/>
            <person name="Sharon I."/>
            <person name="Castelle C.J."/>
            <person name="Probst A.J."/>
            <person name="Thomas B.C."/>
            <person name="Singh A."/>
            <person name="Wilkins M.J."/>
            <person name="Karaoz U."/>
            <person name="Brodie E.L."/>
            <person name="Williams K.H."/>
            <person name="Hubbard S.S."/>
            <person name="Banfield J.F."/>
        </authorList>
    </citation>
    <scope>NUCLEOTIDE SEQUENCE [LARGE SCALE GENOMIC DNA]</scope>
</reference>
<feature type="transmembrane region" description="Helical" evidence="1">
    <location>
        <begin position="164"/>
        <end position="190"/>
    </location>
</feature>
<keyword evidence="1" id="KW-0812">Transmembrane</keyword>
<dbReference type="AlphaFoldDB" id="A0A1G2PWN4"/>
<evidence type="ECO:0000256" key="2">
    <source>
        <dbReference type="SAM" id="SignalP"/>
    </source>
</evidence>
<sequence length="195" mass="21561">MNKNRFILNLAFILGVTFMPASAAVVYAHGMVNDDAQHMMETGAAETSAALAEEEREGKEVWEKLQAKQVSCEQLTDEDFEVMGDYFMSLMVGSSHQLMDENMDSVIGEEGNEEMHIAMGKRLSGCDTSAAYPAGADGFMTTMMMGGGYMNNIMGYGYMNSGSAWFYSFAMLLMMIVWLVVGVLAAAWLWKQIKK</sequence>
<dbReference type="Proteomes" id="UP000176951">
    <property type="component" value="Unassembled WGS sequence"/>
</dbReference>
<feature type="signal peptide" evidence="2">
    <location>
        <begin position="1"/>
        <end position="23"/>
    </location>
</feature>
<keyword evidence="2" id="KW-0732">Signal</keyword>
<proteinExistence type="predicted"/>
<evidence type="ECO:0000313" key="4">
    <source>
        <dbReference type="Proteomes" id="UP000176951"/>
    </source>
</evidence>
<evidence type="ECO:0000256" key="1">
    <source>
        <dbReference type="SAM" id="Phobius"/>
    </source>
</evidence>
<protein>
    <submittedName>
        <fullName evidence="3">Uncharacterized protein</fullName>
    </submittedName>
</protein>
<dbReference type="EMBL" id="MHSW01000005">
    <property type="protein sequence ID" value="OHA52730.1"/>
    <property type="molecule type" value="Genomic_DNA"/>
</dbReference>